<gene>
    <name evidence="7" type="ORF">CO051_00835</name>
</gene>
<reference evidence="8" key="1">
    <citation type="submission" date="2017-09" db="EMBL/GenBank/DDBJ databases">
        <title>Depth-based differentiation of microbial function through sediment-hosted aquifers and enrichment of novel symbionts in the deep terrestrial subsurface.</title>
        <authorList>
            <person name="Probst A.J."/>
            <person name="Ladd B."/>
            <person name="Jarett J.K."/>
            <person name="Geller-Mcgrath D.E."/>
            <person name="Sieber C.M.K."/>
            <person name="Emerson J.B."/>
            <person name="Anantharaman K."/>
            <person name="Thomas B.C."/>
            <person name="Malmstrom R."/>
            <person name="Stieglmeier M."/>
            <person name="Klingl A."/>
            <person name="Woyke T."/>
            <person name="Ryan C.M."/>
            <person name="Banfield J.F."/>
        </authorList>
    </citation>
    <scope>NUCLEOTIDE SEQUENCE [LARGE SCALE GENOMIC DNA]</scope>
</reference>
<proteinExistence type="predicted"/>
<evidence type="ECO:0000256" key="4">
    <source>
        <dbReference type="ARBA" id="ARBA00023157"/>
    </source>
</evidence>
<keyword evidence="2" id="KW-0274">FAD</keyword>
<protein>
    <submittedName>
        <fullName evidence="7">Thioredoxin-disulfide reductase</fullName>
    </submittedName>
</protein>
<dbReference type="InterPro" id="IPR036188">
    <property type="entry name" value="FAD/NAD-bd_sf"/>
</dbReference>
<dbReference type="AlphaFoldDB" id="A0A2M8F3Q3"/>
<keyword evidence="1" id="KW-0285">Flavoprotein</keyword>
<keyword evidence="3" id="KW-0560">Oxidoreductase</keyword>
<dbReference type="SUPFAM" id="SSF51905">
    <property type="entry name" value="FAD/NAD(P)-binding domain"/>
    <property type="match status" value="1"/>
</dbReference>
<feature type="domain" description="FAD/NAD(P)-binding" evidence="6">
    <location>
        <begin position="7"/>
        <end position="260"/>
    </location>
</feature>
<evidence type="ECO:0000313" key="7">
    <source>
        <dbReference type="EMBL" id="PJC33881.1"/>
    </source>
</evidence>
<dbReference type="Gene3D" id="3.50.50.60">
    <property type="entry name" value="FAD/NAD(P)-binding domain"/>
    <property type="match status" value="3"/>
</dbReference>
<dbReference type="InterPro" id="IPR008255">
    <property type="entry name" value="Pyr_nucl-diS_OxRdtase_2_AS"/>
</dbReference>
<keyword evidence="5" id="KW-0676">Redox-active center</keyword>
<evidence type="ECO:0000313" key="8">
    <source>
        <dbReference type="Proteomes" id="UP000231383"/>
    </source>
</evidence>
<dbReference type="Proteomes" id="UP000231383">
    <property type="component" value="Unassembled WGS sequence"/>
</dbReference>
<dbReference type="PROSITE" id="PS00573">
    <property type="entry name" value="PYRIDINE_REDOX_2"/>
    <property type="match status" value="1"/>
</dbReference>
<dbReference type="PRINTS" id="PR00368">
    <property type="entry name" value="FADPNR"/>
</dbReference>
<evidence type="ECO:0000256" key="5">
    <source>
        <dbReference type="ARBA" id="ARBA00023284"/>
    </source>
</evidence>
<dbReference type="InterPro" id="IPR050097">
    <property type="entry name" value="Ferredoxin-NADP_redctase_2"/>
</dbReference>
<evidence type="ECO:0000259" key="6">
    <source>
        <dbReference type="Pfam" id="PF07992"/>
    </source>
</evidence>
<evidence type="ECO:0000256" key="1">
    <source>
        <dbReference type="ARBA" id="ARBA00022630"/>
    </source>
</evidence>
<evidence type="ECO:0000256" key="2">
    <source>
        <dbReference type="ARBA" id="ARBA00022827"/>
    </source>
</evidence>
<evidence type="ECO:0000256" key="3">
    <source>
        <dbReference type="ARBA" id="ARBA00023002"/>
    </source>
</evidence>
<dbReference type="GO" id="GO:0016668">
    <property type="term" value="F:oxidoreductase activity, acting on a sulfur group of donors, NAD(P) as acceptor"/>
    <property type="evidence" value="ECO:0007669"/>
    <property type="project" value="UniProtKB-ARBA"/>
</dbReference>
<dbReference type="Pfam" id="PF07992">
    <property type="entry name" value="Pyr_redox_2"/>
    <property type="match status" value="1"/>
</dbReference>
<dbReference type="PANTHER" id="PTHR48105">
    <property type="entry name" value="THIOREDOXIN REDUCTASE 1-RELATED-RELATED"/>
    <property type="match status" value="1"/>
</dbReference>
<accession>A0A2M8F3Q3</accession>
<sequence length="340" mass="36708">MTALKRKILIIGGGPAGLSTAIYSARAGLEPIVFAGSPPGGQLMLTSEVENFPGYKSILGPDLIETLRTQADSFGTEIINENITSVDFSKKLVVTTSKASYQSEAVIITTGAQAIWLGLESETRLRGKGVSACATCDGFFFKDKQVAVVGGGDTAMEEAQTLTKFAKKVYLIHRRDSFRASKIMQARVKENPKIEIIMNASVTEVLGEQKVEGITIEIQHPKSNIKNLTLDGVFIAIGHKPDTKLFQDVIQLDEKRYIVTSRVAAIEIAQNIPHPDGHPLPEGGSIDGRMFDYKYQSMTSVPGVFAAGDCVDHVYRQAGTAAGMGIATALDAQRWLENTS</sequence>
<comment type="caution">
    <text evidence="7">The sequence shown here is derived from an EMBL/GenBank/DDBJ whole genome shotgun (WGS) entry which is preliminary data.</text>
</comment>
<dbReference type="EMBL" id="PFSC01000022">
    <property type="protein sequence ID" value="PJC33881.1"/>
    <property type="molecule type" value="Genomic_DNA"/>
</dbReference>
<dbReference type="InterPro" id="IPR023753">
    <property type="entry name" value="FAD/NAD-binding_dom"/>
</dbReference>
<keyword evidence="4" id="KW-1015">Disulfide bond</keyword>
<organism evidence="7 8">
    <name type="scientific">Candidatus Roizmanbacteria bacterium CG_4_9_14_0_2_um_filter_39_13</name>
    <dbReference type="NCBI Taxonomy" id="1974839"/>
    <lineage>
        <taxon>Bacteria</taxon>
        <taxon>Candidatus Roizmaniibacteriota</taxon>
    </lineage>
</organism>
<name>A0A2M8F3Q3_9BACT</name>
<dbReference type="PRINTS" id="PR00469">
    <property type="entry name" value="PNDRDTASEII"/>
</dbReference>